<sequence>MAELENGISAPATPGTPTPLFPSLRVDSMGSYDRKSMPRCKCLPLDAATWGAPHTCLADFPAPDVSLTRKVHYYYLVLTLSVPFYVR</sequence>
<dbReference type="AlphaFoldDB" id="M1AHX5"/>
<dbReference type="PaxDb" id="4113-PGSC0003DMT400023176"/>
<dbReference type="OMA" id="MPENETG"/>
<reference evidence="3" key="1">
    <citation type="journal article" date="2011" name="Nature">
        <title>Genome sequence and analysis of the tuber crop potato.</title>
        <authorList>
            <consortium name="The Potato Genome Sequencing Consortium"/>
        </authorList>
    </citation>
    <scope>NUCLEOTIDE SEQUENCE [LARGE SCALE GENOMIC DNA]</scope>
    <source>
        <strain evidence="3">cv. DM1-3 516 R44</strain>
    </source>
</reference>
<dbReference type="InParanoid" id="M1AHX5"/>
<keyword evidence="3" id="KW-1185">Reference proteome</keyword>
<dbReference type="Gramene" id="PGSC0003DMT400023176">
    <property type="protein sequence ID" value="PGSC0003DMT400023176"/>
    <property type="gene ID" value="PGSC0003DMG400008971"/>
</dbReference>
<accession>M1AHX5</accession>
<evidence type="ECO:0000256" key="1">
    <source>
        <dbReference type="SAM" id="MobiDB-lite"/>
    </source>
</evidence>
<feature type="region of interest" description="Disordered" evidence="1">
    <location>
        <begin position="1"/>
        <end position="22"/>
    </location>
</feature>
<dbReference type="Proteomes" id="UP000011115">
    <property type="component" value="Unassembled WGS sequence"/>
</dbReference>
<dbReference type="HOGENOM" id="CLU_2487828_0_0_1"/>
<name>M1AHX5_SOLTU</name>
<dbReference type="EnsemblPlants" id="PGSC0003DMT400023176">
    <property type="protein sequence ID" value="PGSC0003DMT400023176"/>
    <property type="gene ID" value="PGSC0003DMG400008971"/>
</dbReference>
<proteinExistence type="predicted"/>
<dbReference type="STRING" id="4113.M1AHX5"/>
<reference evidence="2" key="2">
    <citation type="submission" date="2015-06" db="UniProtKB">
        <authorList>
            <consortium name="EnsemblPlants"/>
        </authorList>
    </citation>
    <scope>IDENTIFICATION</scope>
    <source>
        <strain evidence="2">DM1-3 516 R44</strain>
    </source>
</reference>
<protein>
    <submittedName>
        <fullName evidence="2">Nodulin-26</fullName>
    </submittedName>
</protein>
<evidence type="ECO:0000313" key="3">
    <source>
        <dbReference type="Proteomes" id="UP000011115"/>
    </source>
</evidence>
<evidence type="ECO:0000313" key="2">
    <source>
        <dbReference type="EnsemblPlants" id="PGSC0003DMT400023176"/>
    </source>
</evidence>
<organism evidence="2 3">
    <name type="scientific">Solanum tuberosum</name>
    <name type="common">Potato</name>
    <dbReference type="NCBI Taxonomy" id="4113"/>
    <lineage>
        <taxon>Eukaryota</taxon>
        <taxon>Viridiplantae</taxon>
        <taxon>Streptophyta</taxon>
        <taxon>Embryophyta</taxon>
        <taxon>Tracheophyta</taxon>
        <taxon>Spermatophyta</taxon>
        <taxon>Magnoliopsida</taxon>
        <taxon>eudicotyledons</taxon>
        <taxon>Gunneridae</taxon>
        <taxon>Pentapetalae</taxon>
        <taxon>asterids</taxon>
        <taxon>lamiids</taxon>
        <taxon>Solanales</taxon>
        <taxon>Solanaceae</taxon>
        <taxon>Solanoideae</taxon>
        <taxon>Solaneae</taxon>
        <taxon>Solanum</taxon>
    </lineage>
</organism>
<dbReference type="eggNOG" id="KOG0223">
    <property type="taxonomic scope" value="Eukaryota"/>
</dbReference>